<evidence type="ECO:0000313" key="3">
    <source>
        <dbReference type="EnsemblMetazoa" id="PHUM357220-PA"/>
    </source>
</evidence>
<evidence type="ECO:0000313" key="2">
    <source>
        <dbReference type="EMBL" id="EEB15232.1"/>
    </source>
</evidence>
<dbReference type="GeneID" id="8232070"/>
<dbReference type="VEuPathDB" id="VectorBase:PHUM357220"/>
<name>E0VPC6_PEDHC</name>
<sequence length="473" mass="54859">MPKSKKPKLLFNNVLEDPDNRRSDDDKNIYKSSDNSEKSCTVLNSQFDIGYCEIEPTFNILLDRITNGFNEEKKKDKFCNRLFRDLTNIDRFFCGNRQKKKNILKVSTPTFSFNFGIRKPKKPLRNKKFTVNIKSSTIKNRNRGTDRKEKTKDNYNNKKNYDGKKNFSQSEREKSEGKRNLRGSTRGSDDSGDNDENDKNKKNWNAECNVDKMKGEDEEEMDDEDDDGIRVNQKENDRVFNNSELKTEMKPLSLPDISQYGKCEKKEEFELRNNTTFSDSNAINCKKINLKTRCESTESTDSEEINDGQINQQWKSSKKSSDEERVKKFLRDSPPSISITMPKKKYTLNNGSEEIKRNFNDANKKTDHDDVVIIGEIPAESKNLTTVRRYSYQPNTSHYPTEKSNRDTSKETDAENPGTFFPKIVDVQGNVSGFDTITNCYEKNVEFNNDRNKKCDSSKKKKSKKYLVNGLID</sequence>
<dbReference type="CTD" id="8232070"/>
<protein>
    <submittedName>
        <fullName evidence="2 3">Uncharacterized protein</fullName>
    </submittedName>
</protein>
<reference evidence="2" key="1">
    <citation type="submission" date="2007-04" db="EMBL/GenBank/DDBJ databases">
        <title>Annotation of Pediculus humanus corporis strain USDA.</title>
        <authorList>
            <person name="Kirkness E."/>
            <person name="Hannick L."/>
            <person name="Hass B."/>
            <person name="Bruggner R."/>
            <person name="Lawson D."/>
            <person name="Bidwell S."/>
            <person name="Joardar V."/>
            <person name="Caler E."/>
            <person name="Walenz B."/>
            <person name="Inman J."/>
            <person name="Schobel S."/>
            <person name="Galinsky K."/>
            <person name="Amedeo P."/>
            <person name="Strausberg R."/>
        </authorList>
    </citation>
    <scope>NUCLEOTIDE SEQUENCE</scope>
    <source>
        <strain evidence="2">USDA</strain>
    </source>
</reference>
<feature type="region of interest" description="Disordered" evidence="1">
    <location>
        <begin position="391"/>
        <end position="417"/>
    </location>
</feature>
<reference evidence="2" key="2">
    <citation type="submission" date="2007-04" db="EMBL/GenBank/DDBJ databases">
        <title>The genome of the human body louse.</title>
        <authorList>
            <consortium name="The Human Body Louse Genome Consortium"/>
            <person name="Kirkness E."/>
            <person name="Walenz B."/>
            <person name="Hass B."/>
            <person name="Bruggner R."/>
            <person name="Strausberg R."/>
        </authorList>
    </citation>
    <scope>NUCLEOTIDE SEQUENCE</scope>
    <source>
        <strain evidence="2">USDA</strain>
    </source>
</reference>
<reference evidence="3" key="3">
    <citation type="submission" date="2021-02" db="UniProtKB">
        <authorList>
            <consortium name="EnsemblMetazoa"/>
        </authorList>
    </citation>
    <scope>IDENTIFICATION</scope>
    <source>
        <strain evidence="3">USDA</strain>
    </source>
</reference>
<dbReference type="InParanoid" id="E0VPC6"/>
<evidence type="ECO:0000313" key="4">
    <source>
        <dbReference type="Proteomes" id="UP000009046"/>
    </source>
</evidence>
<feature type="region of interest" description="Disordered" evidence="1">
    <location>
        <begin position="133"/>
        <end position="247"/>
    </location>
</feature>
<feature type="compositionally biased region" description="Basic and acidic residues" evidence="1">
    <location>
        <begin position="228"/>
        <end position="238"/>
    </location>
</feature>
<dbReference type="Proteomes" id="UP000009046">
    <property type="component" value="Unassembled WGS sequence"/>
</dbReference>
<dbReference type="AlphaFoldDB" id="E0VPC6"/>
<dbReference type="RefSeq" id="XP_002427970.1">
    <property type="nucleotide sequence ID" value="XM_002427925.1"/>
</dbReference>
<organism>
    <name type="scientific">Pediculus humanus subsp. corporis</name>
    <name type="common">Body louse</name>
    <dbReference type="NCBI Taxonomy" id="121224"/>
    <lineage>
        <taxon>Eukaryota</taxon>
        <taxon>Metazoa</taxon>
        <taxon>Ecdysozoa</taxon>
        <taxon>Arthropoda</taxon>
        <taxon>Hexapoda</taxon>
        <taxon>Insecta</taxon>
        <taxon>Pterygota</taxon>
        <taxon>Neoptera</taxon>
        <taxon>Paraneoptera</taxon>
        <taxon>Psocodea</taxon>
        <taxon>Troctomorpha</taxon>
        <taxon>Phthiraptera</taxon>
        <taxon>Anoplura</taxon>
        <taxon>Pediculidae</taxon>
        <taxon>Pediculus</taxon>
    </lineage>
</organism>
<dbReference type="EMBL" id="AAZO01004156">
    <property type="status" value="NOT_ANNOTATED_CDS"/>
    <property type="molecule type" value="Genomic_DNA"/>
</dbReference>
<feature type="compositionally biased region" description="Basic and acidic residues" evidence="1">
    <location>
        <begin position="400"/>
        <end position="413"/>
    </location>
</feature>
<accession>E0VPC6</accession>
<gene>
    <name evidence="3" type="primary">8232070</name>
    <name evidence="2" type="ORF">Phum_PHUM357220</name>
</gene>
<dbReference type="KEGG" id="phu:Phum_PHUM357220"/>
<dbReference type="EMBL" id="DS235363">
    <property type="protein sequence ID" value="EEB15232.1"/>
    <property type="molecule type" value="Genomic_DNA"/>
</dbReference>
<dbReference type="EnsemblMetazoa" id="PHUM357220-RA">
    <property type="protein sequence ID" value="PHUM357220-PA"/>
    <property type="gene ID" value="PHUM357220"/>
</dbReference>
<feature type="region of interest" description="Disordered" evidence="1">
    <location>
        <begin position="293"/>
        <end position="327"/>
    </location>
</feature>
<dbReference type="HOGENOM" id="CLU_577864_0_0_1"/>
<feature type="compositionally biased region" description="Acidic residues" evidence="1">
    <location>
        <begin position="216"/>
        <end position="227"/>
    </location>
</feature>
<proteinExistence type="predicted"/>
<evidence type="ECO:0000256" key="1">
    <source>
        <dbReference type="SAM" id="MobiDB-lite"/>
    </source>
</evidence>
<feature type="compositionally biased region" description="Basic and acidic residues" evidence="1">
    <location>
        <begin position="18"/>
        <end position="35"/>
    </location>
</feature>
<keyword evidence="4" id="KW-1185">Reference proteome</keyword>
<feature type="region of interest" description="Disordered" evidence="1">
    <location>
        <begin position="1"/>
        <end position="35"/>
    </location>
</feature>
<feature type="compositionally biased region" description="Basic and acidic residues" evidence="1">
    <location>
        <begin position="143"/>
        <end position="179"/>
    </location>
</feature>